<dbReference type="Pfam" id="PF01612">
    <property type="entry name" value="DNA_pol_A_exo1"/>
    <property type="match status" value="1"/>
</dbReference>
<protein>
    <recommendedName>
        <fullName evidence="8">3'-5' exonuclease</fullName>
    </recommendedName>
    <alternativeName>
        <fullName evidence="9">Werner Syndrome-like exonuclease</fullName>
    </alternativeName>
</protein>
<keyword evidence="12" id="KW-1185">Reference proteome</keyword>
<evidence type="ECO:0000256" key="3">
    <source>
        <dbReference type="ARBA" id="ARBA00022723"/>
    </source>
</evidence>
<accession>A0A2P6NDX1</accession>
<keyword evidence="2" id="KW-0540">Nuclease</keyword>
<name>A0A2P6NDX1_9EUKA</name>
<keyword evidence="3" id="KW-0479">Metal-binding</keyword>
<dbReference type="Gene3D" id="3.30.420.10">
    <property type="entry name" value="Ribonuclease H-like superfamily/Ribonuclease H"/>
    <property type="match status" value="1"/>
</dbReference>
<dbReference type="GO" id="GO:0006139">
    <property type="term" value="P:nucleobase-containing compound metabolic process"/>
    <property type="evidence" value="ECO:0007669"/>
    <property type="project" value="InterPro"/>
</dbReference>
<dbReference type="OrthoDB" id="446462at2759"/>
<keyword evidence="7" id="KW-0539">Nucleus</keyword>
<dbReference type="SUPFAM" id="SSF53098">
    <property type="entry name" value="Ribonuclease H-like"/>
    <property type="match status" value="1"/>
</dbReference>
<dbReference type="PANTHER" id="PTHR13620">
    <property type="entry name" value="3-5 EXONUCLEASE"/>
    <property type="match status" value="1"/>
</dbReference>
<dbReference type="GO" id="GO:0008408">
    <property type="term" value="F:3'-5' exonuclease activity"/>
    <property type="evidence" value="ECO:0007669"/>
    <property type="project" value="InterPro"/>
</dbReference>
<dbReference type="Proteomes" id="UP000241769">
    <property type="component" value="Unassembled WGS sequence"/>
</dbReference>
<evidence type="ECO:0000256" key="2">
    <source>
        <dbReference type="ARBA" id="ARBA00022722"/>
    </source>
</evidence>
<evidence type="ECO:0000256" key="7">
    <source>
        <dbReference type="ARBA" id="ARBA00023242"/>
    </source>
</evidence>
<dbReference type="InterPro" id="IPR002562">
    <property type="entry name" value="3'-5'_exonuclease_dom"/>
</dbReference>
<comment type="caution">
    <text evidence="11">The sequence shown here is derived from an EMBL/GenBank/DDBJ whole genome shotgun (WGS) entry which is preliminary data.</text>
</comment>
<dbReference type="GO" id="GO:0046872">
    <property type="term" value="F:metal ion binding"/>
    <property type="evidence" value="ECO:0007669"/>
    <property type="project" value="UniProtKB-KW"/>
</dbReference>
<evidence type="ECO:0000256" key="9">
    <source>
        <dbReference type="ARBA" id="ARBA00042761"/>
    </source>
</evidence>
<reference evidence="11 12" key="1">
    <citation type="journal article" date="2018" name="Genome Biol. Evol.">
        <title>Multiple Roots of Fruiting Body Formation in Amoebozoa.</title>
        <authorList>
            <person name="Hillmann F."/>
            <person name="Forbes G."/>
            <person name="Novohradska S."/>
            <person name="Ferling I."/>
            <person name="Riege K."/>
            <person name="Groth M."/>
            <person name="Westermann M."/>
            <person name="Marz M."/>
            <person name="Spaller T."/>
            <person name="Winckler T."/>
            <person name="Schaap P."/>
            <person name="Glockner G."/>
        </authorList>
    </citation>
    <scope>NUCLEOTIDE SEQUENCE [LARGE SCALE GENOMIC DNA]</scope>
    <source>
        <strain evidence="11 12">Jena</strain>
    </source>
</reference>
<evidence type="ECO:0000313" key="12">
    <source>
        <dbReference type="Proteomes" id="UP000241769"/>
    </source>
</evidence>
<dbReference type="InterPro" id="IPR051132">
    <property type="entry name" value="3-5_Exonuclease_domain"/>
</dbReference>
<keyword evidence="5 11" id="KW-0269">Exonuclease</keyword>
<dbReference type="PANTHER" id="PTHR13620:SF109">
    <property type="entry name" value="3'-5' EXONUCLEASE"/>
    <property type="match status" value="1"/>
</dbReference>
<evidence type="ECO:0000256" key="4">
    <source>
        <dbReference type="ARBA" id="ARBA00022801"/>
    </source>
</evidence>
<evidence type="ECO:0000313" key="11">
    <source>
        <dbReference type="EMBL" id="PRP82112.1"/>
    </source>
</evidence>
<keyword evidence="4" id="KW-0378">Hydrolase</keyword>
<dbReference type="GO" id="GO:0003676">
    <property type="term" value="F:nucleic acid binding"/>
    <property type="evidence" value="ECO:0007669"/>
    <property type="project" value="InterPro"/>
</dbReference>
<proteinExistence type="predicted"/>
<dbReference type="SMART" id="SM00474">
    <property type="entry name" value="35EXOc"/>
    <property type="match status" value="1"/>
</dbReference>
<dbReference type="InterPro" id="IPR036397">
    <property type="entry name" value="RNaseH_sf"/>
</dbReference>
<dbReference type="InterPro" id="IPR012337">
    <property type="entry name" value="RNaseH-like_sf"/>
</dbReference>
<evidence type="ECO:0000256" key="6">
    <source>
        <dbReference type="ARBA" id="ARBA00022842"/>
    </source>
</evidence>
<evidence type="ECO:0000259" key="10">
    <source>
        <dbReference type="SMART" id="SM00474"/>
    </source>
</evidence>
<dbReference type="CDD" id="cd06141">
    <property type="entry name" value="WRN_exo"/>
    <property type="match status" value="1"/>
</dbReference>
<dbReference type="GO" id="GO:0005634">
    <property type="term" value="C:nucleus"/>
    <property type="evidence" value="ECO:0007669"/>
    <property type="project" value="UniProtKB-SubCell"/>
</dbReference>
<feature type="domain" description="3'-5' exonuclease" evidence="10">
    <location>
        <begin position="181"/>
        <end position="366"/>
    </location>
</feature>
<evidence type="ECO:0000256" key="1">
    <source>
        <dbReference type="ARBA" id="ARBA00004123"/>
    </source>
</evidence>
<comment type="subcellular location">
    <subcellularLocation>
        <location evidence="1">Nucleus</location>
    </subcellularLocation>
</comment>
<gene>
    <name evidence="11" type="ORF">PROFUN_10320</name>
</gene>
<sequence length="503" mass="56941">MSYGIKIKSPVAPLSMTQRRNYCSSVDLRSSAMFEFQTFEIQGFLNSFSVRRFSSFQRRSSDPLKPRLYDFLTVQTAKPITGQHIVRWFPNNPPKPPPHFLGNFIRLYFEDKDDLWYGVVDHLKANRSKVTSTPEGFFMCPPTERAGTVAIILKEKNITPRVRLELDQQRSTKTDRFRGETRVVDHPSQVEDSIRFLLEDHPDEAILGMDLEWKPYIEPAPATIPSLLQLSTRTRAVLFRLLPLCGSSVEEFKAPTALPPPLVALLQNPKIRKVGVALDGDVYKMRHFFGVETLNTVDISNMPLTQRCQKKGLAWLSSAFLGFQPEKGPQMSNWEAEELSASQIHYAATDAHCSLEIYNQMERVQYKTWYERLKETEEVCISQSPQQIDFLHELHPTLLVDCVDHGVLLRGIKLNAGELYTKSSFALCVERAPPNYFSLHTSDQLDIYLITAGDGSGAHESSTWHNTPSPDGLGVSRWMVTLTEGHTEDVSNAIATMGGRSNC</sequence>
<evidence type="ECO:0000256" key="8">
    <source>
        <dbReference type="ARBA" id="ARBA00040531"/>
    </source>
</evidence>
<dbReference type="InParanoid" id="A0A2P6NDX1"/>
<evidence type="ECO:0000256" key="5">
    <source>
        <dbReference type="ARBA" id="ARBA00022839"/>
    </source>
</evidence>
<dbReference type="EMBL" id="MDYQ01000110">
    <property type="protein sequence ID" value="PRP82112.1"/>
    <property type="molecule type" value="Genomic_DNA"/>
</dbReference>
<dbReference type="AlphaFoldDB" id="A0A2P6NDX1"/>
<keyword evidence="6" id="KW-0460">Magnesium</keyword>
<organism evidence="11 12">
    <name type="scientific">Planoprotostelium fungivorum</name>
    <dbReference type="NCBI Taxonomy" id="1890364"/>
    <lineage>
        <taxon>Eukaryota</taxon>
        <taxon>Amoebozoa</taxon>
        <taxon>Evosea</taxon>
        <taxon>Variosea</taxon>
        <taxon>Cavosteliida</taxon>
        <taxon>Cavosteliaceae</taxon>
        <taxon>Planoprotostelium</taxon>
    </lineage>
</organism>